<organism evidence="1 2">
    <name type="scientific">Dreissena polymorpha</name>
    <name type="common">Zebra mussel</name>
    <name type="synonym">Mytilus polymorpha</name>
    <dbReference type="NCBI Taxonomy" id="45954"/>
    <lineage>
        <taxon>Eukaryota</taxon>
        <taxon>Metazoa</taxon>
        <taxon>Spiralia</taxon>
        <taxon>Lophotrochozoa</taxon>
        <taxon>Mollusca</taxon>
        <taxon>Bivalvia</taxon>
        <taxon>Autobranchia</taxon>
        <taxon>Heteroconchia</taxon>
        <taxon>Euheterodonta</taxon>
        <taxon>Imparidentia</taxon>
        <taxon>Neoheterodontei</taxon>
        <taxon>Myida</taxon>
        <taxon>Dreissenoidea</taxon>
        <taxon>Dreissenidae</taxon>
        <taxon>Dreissena</taxon>
    </lineage>
</organism>
<dbReference type="Proteomes" id="UP000828390">
    <property type="component" value="Unassembled WGS sequence"/>
</dbReference>
<protein>
    <submittedName>
        <fullName evidence="1">Uncharacterized protein</fullName>
    </submittedName>
</protein>
<name>A0A9D4LA57_DREPO</name>
<keyword evidence="2" id="KW-1185">Reference proteome</keyword>
<gene>
    <name evidence="1" type="ORF">DPMN_096642</name>
</gene>
<dbReference type="AlphaFoldDB" id="A0A9D4LA57"/>
<evidence type="ECO:0000313" key="1">
    <source>
        <dbReference type="EMBL" id="KAH3854103.1"/>
    </source>
</evidence>
<proteinExistence type="predicted"/>
<reference evidence="1" key="1">
    <citation type="journal article" date="2019" name="bioRxiv">
        <title>The Genome of the Zebra Mussel, Dreissena polymorpha: A Resource for Invasive Species Research.</title>
        <authorList>
            <person name="McCartney M.A."/>
            <person name="Auch B."/>
            <person name="Kono T."/>
            <person name="Mallez S."/>
            <person name="Zhang Y."/>
            <person name="Obille A."/>
            <person name="Becker A."/>
            <person name="Abrahante J.E."/>
            <person name="Garbe J."/>
            <person name="Badalamenti J.P."/>
            <person name="Herman A."/>
            <person name="Mangelson H."/>
            <person name="Liachko I."/>
            <person name="Sullivan S."/>
            <person name="Sone E.D."/>
            <person name="Koren S."/>
            <person name="Silverstein K.A.T."/>
            <person name="Beckman K.B."/>
            <person name="Gohl D.M."/>
        </authorList>
    </citation>
    <scope>NUCLEOTIDE SEQUENCE</scope>
    <source>
        <strain evidence="1">Duluth1</strain>
        <tissue evidence="1">Whole animal</tissue>
    </source>
</reference>
<comment type="caution">
    <text evidence="1">The sequence shown here is derived from an EMBL/GenBank/DDBJ whole genome shotgun (WGS) entry which is preliminary data.</text>
</comment>
<sequence length="113" mass="13030">MENNSNMQEMEVKRPKILLKTKGSPKWSYCTRASSPQQSIEIDHCCQGARVYTISHTRDTGNNPDPAYGPYQISRLTSQRKIKVHTCIQTRIKHMKVQNIYTTTNHLIESHTV</sequence>
<reference evidence="1" key="2">
    <citation type="submission" date="2020-11" db="EMBL/GenBank/DDBJ databases">
        <authorList>
            <person name="McCartney M.A."/>
            <person name="Auch B."/>
            <person name="Kono T."/>
            <person name="Mallez S."/>
            <person name="Becker A."/>
            <person name="Gohl D.M."/>
            <person name="Silverstein K.A.T."/>
            <person name="Koren S."/>
            <person name="Bechman K.B."/>
            <person name="Herman A."/>
            <person name="Abrahante J.E."/>
            <person name="Garbe J."/>
        </authorList>
    </citation>
    <scope>NUCLEOTIDE SEQUENCE</scope>
    <source>
        <strain evidence="1">Duluth1</strain>
        <tissue evidence="1">Whole animal</tissue>
    </source>
</reference>
<evidence type="ECO:0000313" key="2">
    <source>
        <dbReference type="Proteomes" id="UP000828390"/>
    </source>
</evidence>
<dbReference type="EMBL" id="JAIWYP010000003">
    <property type="protein sequence ID" value="KAH3854103.1"/>
    <property type="molecule type" value="Genomic_DNA"/>
</dbReference>
<accession>A0A9D4LA57</accession>